<evidence type="ECO:0000256" key="14">
    <source>
        <dbReference type="ARBA" id="ARBA00023175"/>
    </source>
</evidence>
<keyword evidence="4" id="KW-0150">Chloroplast</keyword>
<dbReference type="InterPro" id="IPR043160">
    <property type="entry name" value="Dynein_C_barrel"/>
</dbReference>
<evidence type="ECO:0000256" key="3">
    <source>
        <dbReference type="ARBA" id="ARBA00022490"/>
    </source>
</evidence>
<keyword evidence="15" id="KW-0206">Cytoskeleton</keyword>
<dbReference type="Gene3D" id="1.10.472.130">
    <property type="match status" value="1"/>
</dbReference>
<evidence type="ECO:0000256" key="11">
    <source>
        <dbReference type="ARBA" id="ARBA00023017"/>
    </source>
</evidence>
<keyword evidence="14" id="KW-0505">Motor protein</keyword>
<dbReference type="Gene3D" id="1.20.920.20">
    <property type="match status" value="1"/>
</dbReference>
<dbReference type="FunFam" id="3.40.50.300:FF:002141">
    <property type="entry name" value="Dynein heavy chain"/>
    <property type="match status" value="1"/>
</dbReference>
<dbReference type="GO" id="GO:0060294">
    <property type="term" value="P:cilium movement involved in cell motility"/>
    <property type="evidence" value="ECO:0007669"/>
    <property type="project" value="UniProtKB-ARBA"/>
</dbReference>
<evidence type="ECO:0000256" key="6">
    <source>
        <dbReference type="ARBA" id="ARBA00022737"/>
    </source>
</evidence>
<protein>
    <recommendedName>
        <fullName evidence="19">Dynein-1, subspecies f</fullName>
    </recommendedName>
</protein>
<dbReference type="InterPro" id="IPR056759">
    <property type="entry name" value="DYH2-5-8_CC"/>
</dbReference>
<dbReference type="Pfam" id="PF12777">
    <property type="entry name" value="MT"/>
    <property type="match status" value="1"/>
</dbReference>
<dbReference type="Gene3D" id="6.10.140.1060">
    <property type="match status" value="1"/>
</dbReference>
<dbReference type="InterPro" id="IPR042228">
    <property type="entry name" value="Dynein_linker_3"/>
</dbReference>
<evidence type="ECO:0000256" key="5">
    <source>
        <dbReference type="ARBA" id="ARBA00022701"/>
    </source>
</evidence>
<dbReference type="InterPro" id="IPR041589">
    <property type="entry name" value="DNAH3_AAA_lid_1"/>
</dbReference>
<evidence type="ECO:0000256" key="20">
    <source>
        <dbReference type="SAM" id="Coils"/>
    </source>
</evidence>
<evidence type="ECO:0000313" key="23">
    <source>
        <dbReference type="EMBL" id="AFN42841.1"/>
    </source>
</evidence>
<dbReference type="InterPro" id="IPR035699">
    <property type="entry name" value="AAA_6"/>
</dbReference>
<dbReference type="Gene3D" id="1.10.287.2620">
    <property type="match status" value="1"/>
</dbReference>
<keyword evidence="4" id="KW-0934">Plastid</keyword>
<evidence type="ECO:0000256" key="12">
    <source>
        <dbReference type="ARBA" id="ARBA00023054"/>
    </source>
</evidence>
<dbReference type="Pfam" id="PF08385">
    <property type="entry name" value="DHC_N1"/>
    <property type="match status" value="1"/>
</dbReference>
<dbReference type="GO" id="GO:0051959">
    <property type="term" value="F:dynein light intermediate chain binding"/>
    <property type="evidence" value="ECO:0007669"/>
    <property type="project" value="InterPro"/>
</dbReference>
<dbReference type="Pfam" id="PF12775">
    <property type="entry name" value="AAA_7"/>
    <property type="match status" value="1"/>
</dbReference>
<dbReference type="InterPro" id="IPR003593">
    <property type="entry name" value="AAA+_ATPase"/>
</dbReference>
<dbReference type="Pfam" id="PF12780">
    <property type="entry name" value="AAA_8"/>
    <property type="match status" value="1"/>
</dbReference>
<dbReference type="GO" id="GO:0036159">
    <property type="term" value="P:inner dynein arm assembly"/>
    <property type="evidence" value="ECO:0007669"/>
    <property type="project" value="UniProtKB-ARBA"/>
</dbReference>
<keyword evidence="11" id="KW-0243">Dynein</keyword>
<keyword evidence="16" id="KW-0966">Cell projection</keyword>
<dbReference type="InterPro" id="IPR035706">
    <property type="entry name" value="AAA_9"/>
</dbReference>
<comment type="function">
    <text evidence="17">Force generating protein of eukaryotic cilia and flagella. Produces force towards the minus ends of microtubules. Dynein has ATPase activity; the force-producing power stroke is thought to occur on release of ADP. Required for assembly of the I1 inner arm complex and its targeting to the appropriate axoneme location. Also required for phototaxis.</text>
</comment>
<dbReference type="Gene3D" id="3.20.180.20">
    <property type="entry name" value="Dynein heavy chain, N-terminal domain 2"/>
    <property type="match status" value="1"/>
</dbReference>
<dbReference type="PANTHER" id="PTHR45703:SF32">
    <property type="entry name" value="DYNEINS HEAVY CHAIN"/>
    <property type="match status" value="1"/>
</dbReference>
<dbReference type="Pfam" id="PF03028">
    <property type="entry name" value="Dynein_heavy"/>
    <property type="match status" value="1"/>
</dbReference>
<feature type="region of interest" description="Disordered" evidence="21">
    <location>
        <begin position="1"/>
        <end position="38"/>
    </location>
</feature>
<dbReference type="InterPro" id="IPR004273">
    <property type="entry name" value="Dynein_heavy_D6_P-loop"/>
</dbReference>
<dbReference type="InterPro" id="IPR013594">
    <property type="entry name" value="Dynein_heavy_tail"/>
</dbReference>
<keyword evidence="7" id="KW-0547">Nucleotide-binding</keyword>
<keyword evidence="9" id="KW-0067">ATP-binding</keyword>
<dbReference type="GO" id="GO:0008569">
    <property type="term" value="F:minus-end-directed microtubule motor activity"/>
    <property type="evidence" value="ECO:0007669"/>
    <property type="project" value="InterPro"/>
</dbReference>
<evidence type="ECO:0000256" key="8">
    <source>
        <dbReference type="ARBA" id="ARBA00022794"/>
    </source>
</evidence>
<dbReference type="FunFam" id="3.20.180.20:FF:000001">
    <property type="entry name" value="Dynein axonemal heavy chain 5"/>
    <property type="match status" value="1"/>
</dbReference>
<dbReference type="Gene3D" id="1.20.140.100">
    <property type="entry name" value="Dynein heavy chain, N-terminal domain 2"/>
    <property type="match status" value="1"/>
</dbReference>
<dbReference type="FunFam" id="1.20.140.100:FF:000001">
    <property type="entry name" value="dynein heavy chain 17, axonemal"/>
    <property type="match status" value="1"/>
</dbReference>
<dbReference type="Gene3D" id="1.10.8.720">
    <property type="entry name" value="Region D6 of dynein motor"/>
    <property type="match status" value="1"/>
</dbReference>
<dbReference type="InterPro" id="IPR027417">
    <property type="entry name" value="P-loop_NTPase"/>
</dbReference>
<evidence type="ECO:0000256" key="17">
    <source>
        <dbReference type="ARBA" id="ARBA00054075"/>
    </source>
</evidence>
<proteinExistence type="evidence at transcript level"/>
<dbReference type="InterPro" id="IPR024317">
    <property type="entry name" value="Dynein_heavy_chain_D4_dom"/>
</dbReference>
<evidence type="ECO:0000256" key="9">
    <source>
        <dbReference type="ARBA" id="ARBA00022840"/>
    </source>
</evidence>
<evidence type="ECO:0000256" key="15">
    <source>
        <dbReference type="ARBA" id="ARBA00023212"/>
    </source>
</evidence>
<evidence type="ECO:0000256" key="18">
    <source>
        <dbReference type="ARBA" id="ARBA00063032"/>
    </source>
</evidence>
<dbReference type="Gene3D" id="1.20.920.30">
    <property type="match status" value="1"/>
</dbReference>
<feature type="compositionally biased region" description="Low complexity" evidence="21">
    <location>
        <begin position="22"/>
        <end position="35"/>
    </location>
</feature>
<dbReference type="InterPro" id="IPR043157">
    <property type="entry name" value="Dynein_AAA1S"/>
</dbReference>
<feature type="coiled-coil region" evidence="20">
    <location>
        <begin position="3305"/>
        <end position="3374"/>
    </location>
</feature>
<organism evidence="23">
    <name type="scientific">Marsilea vestita</name>
    <name type="common">Hairy water-clover</name>
    <dbReference type="NCBI Taxonomy" id="59764"/>
    <lineage>
        <taxon>Eukaryota</taxon>
        <taxon>Viridiplantae</taxon>
        <taxon>Streptophyta</taxon>
        <taxon>Embryophyta</taxon>
        <taxon>Tracheophyta</taxon>
        <taxon>Polypodiopsida</taxon>
        <taxon>Polypodiidae</taxon>
        <taxon>Salviniales</taxon>
        <taxon>Marsileaceae</taxon>
        <taxon>Marsilea</taxon>
    </lineage>
</organism>
<dbReference type="InterPro" id="IPR041228">
    <property type="entry name" value="Dynein_C"/>
</dbReference>
<dbReference type="GO" id="GO:0005524">
    <property type="term" value="F:ATP binding"/>
    <property type="evidence" value="ECO:0007669"/>
    <property type="project" value="UniProtKB-KW"/>
</dbReference>
<dbReference type="Pfam" id="PF25007">
    <property type="entry name" value="DYH2-5-8_CC"/>
    <property type="match status" value="1"/>
</dbReference>
<name>I6XG56_MARVE</name>
<dbReference type="Gene3D" id="1.10.8.710">
    <property type="match status" value="1"/>
</dbReference>
<feature type="domain" description="AAA+ ATPase" evidence="22">
    <location>
        <begin position="1873"/>
        <end position="2009"/>
    </location>
</feature>
<dbReference type="InterPro" id="IPR042219">
    <property type="entry name" value="AAA_lid_11_sf"/>
</dbReference>
<keyword evidence="10" id="KW-0282">Flagellum</keyword>
<dbReference type="InterPro" id="IPR041466">
    <property type="entry name" value="Dynein_AAA5_ext"/>
</dbReference>
<dbReference type="InterPro" id="IPR026983">
    <property type="entry name" value="DHC"/>
</dbReference>
<evidence type="ECO:0000256" key="13">
    <source>
        <dbReference type="ARBA" id="ARBA00023069"/>
    </source>
</evidence>
<evidence type="ECO:0000256" key="1">
    <source>
        <dbReference type="ARBA" id="ARBA00004611"/>
    </source>
</evidence>
<evidence type="ECO:0000256" key="21">
    <source>
        <dbReference type="SAM" id="MobiDB-lite"/>
    </source>
</evidence>
<feature type="coiled-coil region" evidence="20">
    <location>
        <begin position="3127"/>
        <end position="3161"/>
    </location>
</feature>
<dbReference type="Gene3D" id="3.40.50.300">
    <property type="entry name" value="P-loop containing nucleotide triphosphate hydrolases"/>
    <property type="match status" value="5"/>
</dbReference>
<dbReference type="FunFam" id="3.40.50.300:FF:000049">
    <property type="entry name" value="Dynein, axonemal, heavy chain 5"/>
    <property type="match status" value="1"/>
</dbReference>
<dbReference type="InterPro" id="IPR013602">
    <property type="entry name" value="Dynein_heavy_linker"/>
</dbReference>
<evidence type="ECO:0000256" key="19">
    <source>
        <dbReference type="ARBA" id="ARBA00077719"/>
    </source>
</evidence>
<dbReference type="PANTHER" id="PTHR45703">
    <property type="entry name" value="DYNEIN HEAVY CHAIN"/>
    <property type="match status" value="1"/>
</dbReference>
<comment type="similarity">
    <text evidence="2">Belongs to the dynein heavy chain family.</text>
</comment>
<dbReference type="FunFam" id="1.20.920.30:FF:000002">
    <property type="entry name" value="Dynein axonemal heavy chain 3"/>
    <property type="match status" value="1"/>
</dbReference>
<dbReference type="FunFam" id="1.10.8.1220:FF:000001">
    <property type="entry name" value="Dynein axonemal heavy chain 5"/>
    <property type="match status" value="1"/>
</dbReference>
<dbReference type="InterPro" id="IPR041658">
    <property type="entry name" value="AAA_lid_11"/>
</dbReference>
<sequence>MEANMEKPQAAPPQPQQPSQPSPSMLLQPTQPSPSILLQQSPQPFIMESELVESFESFESPEIIWFRRKMDLINMPLEAWSPEHALVAEEFLRTQNAGRLFAYLEKSDDEVNLRLSSTFPLQWKQVLVMVRDTTKPLNSENFHEFVQCEVVKGSPGECMLRLMQILYVPVMVDDGNTERNTTKDFVDELDKFMASLTESLSCTKGQTLLYVPPVKLGSEFVKKPRDKYLIQRLESIVIRWTRQIKEVIRGQDRIMDAEVAGALEEVEFWRQRSIDLAGIRTQISNPEITSILGFLEEMKSQYIHPFLNLSSRIDYEALVAAENLKFLTVLEEPCRELATTRLCDIPSVLPMLLQRIRMIWQISPFYNSSEKITGLLCKVSNEIIQRCSAEIPLLEIFEGDVEKCKTALEESIQACESWKGLYTVMMEKYVNPSLKKARGSANTKTTELGTRSIFAPLESFLQRCQDILEVCESQIQFSKNLELPVFGGTRGTEITKSLMEMQETFQKLVSVLKTLPYSLLDVKVTKWHDDYNQFKDGVKDLEVMMQNIMFMAFRHAASLSESIELMEAFKLMARRRPICMCVEQMGLQVLMTFSNELSVIKKQFDQLRRRPLMDYSYPRYAGAALWGLQFQRRLKAPMMLLMTAASYLLEIGDGYELSVQYNQIISSIDQFIKSQHTEWTNNIDPYAMKKLEKSLLDDSGNGLYLLKFDQSLLALFYEVRYWRRLGWEIPNVASDILEGQNELRVLRSNTLLVIRDCNKILSAVDSEEKGLVADRISHLTIAINPGLEKLTWVASPKDLERFLGDVHLKCHILEETVMQIRVAKKKIAQICDAISMSWLVSIDKKRIYDIGEFNAKQKEHRSYMEDQLRSHFNNIKQIITSAFQKCQGETSDVRTKWEDFKKKVEASIEASLRATVTKSLQELSNAVNTDTKTGSPMFSAITVLDKESSSVMLVPSIQELLEVVQTVTRELVTVISVVPRLRGSDIVQGSNGRSISVSPQGSLPSFFEVIAMDQEEVLMMITAGVLGVTEKVHLYLQYWEKKYKSVWDQDKDAYIRRYERAKKPLSAFDSDIVKYQDLQDDVQAEETITNVKFLRIDCGPLKNSIIGHCEGWANKFTTLLNSIARVELEDIYLYIDRNTKELKEPPESLDMLTEKVNNWHAVLDECATVKSRFEPLQEKYRVLEKFEVPISEDEKELLEGLPLEWEAFEQMLQSLEGELEQAKKGFYETLSLMIKSFSKEVTDARNAFVEKIPTTSSTKTSDALAFIDEETNKVEGFQQRAQTLWAGMSIFGMEKLSNKENTATLKDLELLRSMWTLKKEWEEAFDSWKDGLFSELDTSSMEASAGAFSKRVFKIGRDTKGWSVWTDLKDTIDAFKSTLPLTVDLRNPAMRQRHWQQLMEQVGQQFDPNSKDFTLAKVAELRLDLHAAAISELSIAASKELAIEEALNKIKEVWLTLELDMVPYREVPKIYKLRSTEDVFAILEEHRVTLSSMKSNRAHLFFAKDINKWEKDLARVSDTIEVVIQVQRQWTYLENIFGGSEDIRKQLPGETTLFYQVNDSFITSMNRLQEVRNARGALCIDGLMDLFTSMGQKLEKIQKSLDDYLEQKRQQFPRFYFLSNDDLLDILGQAKDPRNVQPHLKKCFEGIKRLELRVPGEDGHRQYEATGVFSPDGEYLPFANSVLLDTPPEEWLNRVEAAMYAAVKLHLVKALEDSKLAKKDKWVKDNAGQCVISAGQCKWTADCEKALSGVDTSKASLRKLFKKWISYLNKLTDMTRSRISKIDRNKVTALITIEVHARDVIDKLMRVGCSSPNDFEWASQLRFYWEKNDCAIKQVLSIFYYGYEYQGNNGRLVITPLTDRCYITLGAALFTRRGGNPLGPAGTGKTETVKDLGKALARYVIVFNCSDGVDYKMTATMFSGIAQTGAWICLDEFNRIEVEVLSVVATQIATIMSAIKAGFARFIFQGMEIRLIPTCGIFVTMNPGYAGRSELPENLKAMLRPVSMMVPDFTLIAENMLFSEGFRTAKILAKKLIAIMELSQRQLSKQDHYDYGLRSFVIPIARAAGATKRGDPDMVEEHILMGSMRDLIMPKLIYADIPLFNALLSDLFPGVELPQKESETLRKALEQELVAQGLQVVNDFVSKIIQMYDCMLARHGNMLVGKTGSGKTVAWKTLQRAQGRLKDQGSTDFEHTHVHIINPLALSNDEIYGTFNRLTNEWIDGVLSNITRKVCCDETTDKKWILFDGPVDTLWIESMNSLLDDNKILTLLNGERISMPSQVSLLFEVEDLSQASPATVSRAGMIYLNVEDLKWWPYAESWLQRKIAAGSDQVLIKTVRSLLEKYVDKVTEFQKKNCKELVPTDSLCCIITLCTLFDSLATPENGVAPFEGDSYIPMIENWFLFVLIWSIGAGLDEEGRTKFDILLREMDPRYPAAGIVYDYYLEPKKKTFVPWEEKLSGAYKIPVGAPFFKIQVPTVDTVRTSYILKTLILAKKHAMVVGRVGVGKTIIVQSIVNNLPDTLSSMTINFSAQTSSNSLQDAIEGRFEKRTKGIYAPAGGKRLVCFVDDINMPKKSQFGFMPPLELLKLWMDNGFWYDRQKQELKYLKNMQLVAAMAPPGGGRNNISQRVQACFSLINITTPSDNQMKRIFGAILTAKLANFEDEPRLMGDALVAACVDVYNAVTNELLPIPGKGHYVFNMRDLAKVIQGLLQATREHYISKDMMLQLLCHECFRVYADRMWDVNDKLWLQELLDQKLKDMFNTEWKTLFKDGELSIFTSCMQPGADGVYEPIPSFKELREVLEENLRELSTQPGCFNMDLVLFRDAMEHVCRIHRVLVQPRGNLLLVGVGGSGRKSLTRLAAFIADMKVFTINVTKNYGSSQFHDDLKALYQQAGVGENRLPVVFLFDDTQIVVETFLEDINNMLSTGEVPNLFTKDDLSAVFDQVRADAKKANAGETDDELYTFFLERARENLHIVLCLSPVQESFHRRLMMFPGLVNCSTIDWFLDWPEDALLEVAIKLMADESTLNVGDTKAKVCKLFVTIHKSVVDTSAKMLANLKRHNYVTPTSYLDFAKGYRKLLAEKKKQLEDSAAKLKGGLHTLNETREQVAKMQVVCQEKKEVVAVAKKECEEILVEIVQEKRVIDEQEKQVNEEAAKIEKEAKACNAIAFDCQQDLDKALPALQAAEEALNVLTKKDLSEVKAYAKPPALVEMTLEAVMTVLKKPPTWDEAKKFLSDASFLGNLMKYDKELLVDAVLKKIGKYTSDPDFTPESVGKVSGAARGLCLWVRAMESYGYVNKEVAPKKAKLKAAQDTLHKKEAALQDARNKLEEVRKKVQALKDKYDRSLASKEALQRELDDLELKLERAEKLISGLAGEKSRWETSITTFQEEIKKLPGDCLMAAAFLSYAGPFASEYRDDLVKGIWVPEVLKTEIPSTTNFGFSTFLADAGDVRDWNLQGLPADSFSTENGVLVTRTNRWPLMIDPQEQAKKWVKNMEASNGLVVVDLQTEGLMRTMEDCIQLGKPVLLVDILQEIDPSLEPILAKALISKGSRIYIKLGEKEIEYNPKFRLYITTKLANPHFSPEISVKTTIINFAVKDLSLQAQLLTLVVQKERPDLDKQRNELIVQITLGKKTQASCEDQILRLLATAEGPLLDNLDLIQTLDISKQTFETVKQSLEVAEVTAKSIEVASAAYKPCAERASLLYFILNDLVLIDSMYQFSLEAYMDLFLISITRSTKSEVLTERIKSLIDYHTYAVYRYTSRALFEKHKLLLSLMICAKILLASNVITDAEWQFFLRGGTVLDKSKQAPNPAPEWITESAWDDITELATNLPTQFDGIVTSLQQETLRWEQWFKTSEPENVDLPGDWEDKLNELQHLIILRCFRQDRLMFATARYVANVLGQKFVEPPMLDLGESFGDSSPISPLLFILSAGVDPTTSLQQFAVTKGVADNFHAVALGQGQGPIAMKLIHESAKTGGWVFLANCHLMTKWLPQLEKVIQGLEKSNPHEMFRLWLSSAPNNNFPISILQRSVKMTAEPPKGLRANVLRLYTGTTEESFQRCRAQTKYQKLFFALAYFHSVLLERRKFGTLGLNIPYDFNDTDFQVSDDLLKTYLDAYEITPFEALKYLISEANYGGRVTDEIDRRVLSSYLTQFYCEEALSIPNFTLSTISIYHIPDDGTLQTHKEFIQTWPTLDRPEAFGQHTNADIASQLASSRLMLTTSASLQKNSGGSKGGVRQEDIVMNIAGDLLLQVPEPFDLVDVQHQKAGDPSALHTVLFQEIERYNILLRQIRESCANLQKGIQGLVVMSSDLETMYKAFSETKVPAKWIKSYPTLKPLGAWTRDLVQRIVELKAWADGNYPIVYWLAGFTYPADFLTAVMQMTARRNLVPIDTLTWEFSIINKEEKDINEPPKEGIYVKGLYLEGAGWDRENECLKEPQPMELIVQMPILHFKPVVSKKKPVKGIYMCPLYLYPIRTGSRERPSFLMYVTLKCGEKNPDHWVKRGTALLLALAT</sequence>
<keyword evidence="8" id="KW-0970">Cilium biogenesis/degradation</keyword>
<dbReference type="Gene3D" id="1.20.58.1120">
    <property type="match status" value="1"/>
</dbReference>
<feature type="compositionally biased region" description="Pro residues" evidence="21">
    <location>
        <begin position="10"/>
        <end position="21"/>
    </location>
</feature>
<dbReference type="FunFam" id="3.40.50.300:FF:000153">
    <property type="entry name" value="Dynein axonemal heavy chain 1"/>
    <property type="match status" value="1"/>
</dbReference>
<dbReference type="GO" id="GO:0036156">
    <property type="term" value="C:inner dynein arm"/>
    <property type="evidence" value="ECO:0007669"/>
    <property type="project" value="UniProtKB-ARBA"/>
</dbReference>
<evidence type="ECO:0000256" key="2">
    <source>
        <dbReference type="ARBA" id="ARBA00008887"/>
    </source>
</evidence>
<keyword evidence="3" id="KW-0963">Cytoplasm</keyword>
<evidence type="ECO:0000256" key="16">
    <source>
        <dbReference type="ARBA" id="ARBA00023273"/>
    </source>
</evidence>
<dbReference type="FunFam" id="3.40.50.300:FF:000044">
    <property type="entry name" value="Dynein heavy chain 5, axonemal"/>
    <property type="match status" value="1"/>
</dbReference>
<dbReference type="GO" id="GO:0008017">
    <property type="term" value="F:microtubule binding"/>
    <property type="evidence" value="ECO:0007669"/>
    <property type="project" value="UniProtKB-ARBA"/>
</dbReference>
<dbReference type="Gene3D" id="1.20.1270.280">
    <property type="match status" value="1"/>
</dbReference>
<dbReference type="GO" id="GO:0005874">
    <property type="term" value="C:microtubule"/>
    <property type="evidence" value="ECO:0007669"/>
    <property type="project" value="UniProtKB-KW"/>
</dbReference>
<evidence type="ECO:0000256" key="10">
    <source>
        <dbReference type="ARBA" id="ARBA00022846"/>
    </source>
</evidence>
<dbReference type="FunFam" id="1.20.58.1120:FF:000001">
    <property type="entry name" value="dynein heavy chain 2, axonemal"/>
    <property type="match status" value="1"/>
</dbReference>
<dbReference type="Gene3D" id="1.10.8.1220">
    <property type="match status" value="1"/>
</dbReference>
<keyword evidence="5" id="KW-0493">Microtubule</keyword>
<keyword evidence="12 20" id="KW-0175">Coiled coil</keyword>
<evidence type="ECO:0000259" key="22">
    <source>
        <dbReference type="SMART" id="SM00382"/>
    </source>
</evidence>
<dbReference type="InterPro" id="IPR024743">
    <property type="entry name" value="Dynein_HC_stalk"/>
</dbReference>
<feature type="domain" description="AAA+ ATPase" evidence="22">
    <location>
        <begin position="2490"/>
        <end position="2636"/>
    </location>
</feature>
<dbReference type="Gene3D" id="3.10.490.20">
    <property type="match status" value="1"/>
</dbReference>
<dbReference type="Pfam" id="PF17852">
    <property type="entry name" value="Dynein_AAA_lid"/>
    <property type="match status" value="1"/>
</dbReference>
<keyword evidence="13" id="KW-0969">Cilium</keyword>
<dbReference type="EMBL" id="JX126951">
    <property type="protein sequence ID" value="AFN42841.1"/>
    <property type="molecule type" value="mRNA"/>
</dbReference>
<comment type="subunit">
    <text evidence="18">The I1 inner arm complex (also known as the f dynein complex) is a two-headed isoform composed of two heavy chains (1-alpha and 1-beta), three intermediate chains and three light chains. I1 occupies a specific position proximal to the first radial spoke and repeats every 96 nm along the length of the axoneme.</text>
</comment>
<dbReference type="Pfam" id="PF18199">
    <property type="entry name" value="Dynein_C"/>
    <property type="match status" value="1"/>
</dbReference>
<dbReference type="Pfam" id="PF12774">
    <property type="entry name" value="AAA_6"/>
    <property type="match status" value="1"/>
</dbReference>
<dbReference type="Pfam" id="PF08393">
    <property type="entry name" value="DHC_N2"/>
    <property type="match status" value="1"/>
</dbReference>
<dbReference type="FunFam" id="3.10.490.20:FF:000008">
    <property type="entry name" value="dynein heavy chain 2, axonemal"/>
    <property type="match status" value="1"/>
</dbReference>
<keyword evidence="6" id="KW-0677">Repeat</keyword>
<dbReference type="Pfam" id="PF12781">
    <property type="entry name" value="AAA_9"/>
    <property type="match status" value="1"/>
</dbReference>
<comment type="subcellular location">
    <subcellularLocation>
        <location evidence="1">Cytoplasm</location>
        <location evidence="1">Cytoskeleton</location>
        <location evidence="1">Flagellum axoneme</location>
    </subcellularLocation>
</comment>
<dbReference type="GO" id="GO:0045505">
    <property type="term" value="F:dynein intermediate chain binding"/>
    <property type="evidence" value="ECO:0007669"/>
    <property type="project" value="InterPro"/>
</dbReference>
<dbReference type="FunFam" id="1.10.287.2620:FF:000002">
    <property type="entry name" value="Dynein heavy chain 2, axonemal"/>
    <property type="match status" value="1"/>
</dbReference>
<feature type="domain" description="AAA+ ATPase" evidence="22">
    <location>
        <begin position="2837"/>
        <end position="2977"/>
    </location>
</feature>
<reference evidence="23" key="1">
    <citation type="submission" date="2012-06" db="EMBL/GenBank/DDBJ databases">
        <authorList>
            <person name="Boothby T.C."/>
            <person name="Wolniak S.M."/>
        </authorList>
    </citation>
    <scope>NUCLEOTIDE SEQUENCE</scope>
</reference>
<dbReference type="Pfam" id="PF17857">
    <property type="entry name" value="AAA_lid_1"/>
    <property type="match status" value="1"/>
</dbReference>
<accession>I6XG56</accession>
<dbReference type="SUPFAM" id="SSF52540">
    <property type="entry name" value="P-loop containing nucleoside triphosphate hydrolases"/>
    <property type="match status" value="4"/>
</dbReference>
<dbReference type="FunFam" id="1.20.920.20:FF:000001">
    <property type="entry name" value="dynein heavy chain 2, axonemal"/>
    <property type="match status" value="1"/>
</dbReference>
<dbReference type="FunFam" id="1.10.8.710:FF:000001">
    <property type="entry name" value="Dynein axonemal heavy chain 2"/>
    <property type="match status" value="1"/>
</dbReference>
<evidence type="ECO:0000256" key="7">
    <source>
        <dbReference type="ARBA" id="ARBA00022741"/>
    </source>
</evidence>
<dbReference type="SMART" id="SM00382">
    <property type="entry name" value="AAA"/>
    <property type="match status" value="3"/>
</dbReference>
<dbReference type="Pfam" id="PF18198">
    <property type="entry name" value="AAA_lid_11"/>
    <property type="match status" value="1"/>
</dbReference>
<dbReference type="InterPro" id="IPR042222">
    <property type="entry name" value="Dynein_2_N"/>
</dbReference>
<evidence type="ECO:0000256" key="4">
    <source>
        <dbReference type="ARBA" id="ARBA00022528"/>
    </source>
</evidence>